<evidence type="ECO:0000256" key="5">
    <source>
        <dbReference type="PIRSR" id="PIRSR000517-1"/>
    </source>
</evidence>
<evidence type="ECO:0000256" key="2">
    <source>
        <dbReference type="ARBA" id="ARBA00007441"/>
    </source>
</evidence>
<dbReference type="SUPFAM" id="SSF53383">
    <property type="entry name" value="PLP-dependent transferases"/>
    <property type="match status" value="1"/>
</dbReference>
<dbReference type="EMBL" id="KY359351">
    <property type="protein sequence ID" value="AUV64178.1"/>
    <property type="molecule type" value="mRNA"/>
</dbReference>
<dbReference type="AlphaFoldDB" id="A0A2K9VP55"/>
<dbReference type="PIRSF" id="PIRSF000517">
    <property type="entry name" value="Tyr_transaminase"/>
    <property type="match status" value="1"/>
</dbReference>
<name>A0A2K9VP55_MALDO</name>
<gene>
    <name evidence="7" type="primary">TAT1</name>
</gene>
<keyword evidence="7" id="KW-0808">Transferase</keyword>
<protein>
    <submittedName>
        <fullName evidence="7">Tyrosine aminotransferase 1</fullName>
    </submittedName>
</protein>
<dbReference type="GO" id="GO:0005829">
    <property type="term" value="C:cytosol"/>
    <property type="evidence" value="ECO:0007669"/>
    <property type="project" value="TreeGrafter"/>
</dbReference>
<dbReference type="InterPro" id="IPR004839">
    <property type="entry name" value="Aminotransferase_I/II_large"/>
</dbReference>
<dbReference type="FunFam" id="3.40.640.10:FF:000048">
    <property type="entry name" value="tyrosine aminotransferase"/>
    <property type="match status" value="1"/>
</dbReference>
<evidence type="ECO:0000256" key="3">
    <source>
        <dbReference type="ARBA" id="ARBA00022898"/>
    </source>
</evidence>
<dbReference type="Gene3D" id="3.40.640.10">
    <property type="entry name" value="Type I PLP-dependent aspartate aminotransferase-like (Major domain)"/>
    <property type="match status" value="1"/>
</dbReference>
<dbReference type="NCBIfam" id="TIGR01265">
    <property type="entry name" value="tyr_nico_aTase"/>
    <property type="match status" value="1"/>
</dbReference>
<dbReference type="GO" id="GO:0006572">
    <property type="term" value="P:L-tyrosine catabolic process"/>
    <property type="evidence" value="ECO:0007669"/>
    <property type="project" value="TreeGrafter"/>
</dbReference>
<feature type="domain" description="Aminotransferase class I/classII large" evidence="6">
    <location>
        <begin position="47"/>
        <end position="405"/>
    </location>
</feature>
<dbReference type="InterPro" id="IPR005958">
    <property type="entry name" value="TyrNic_aminoTrfase"/>
</dbReference>
<reference evidence="7" key="1">
    <citation type="submission" date="2016-12" db="EMBL/GenBank/DDBJ databases">
        <title>Genome-wide identification and expression analysis of 4CL and TAT genes in apple (Malus domestica).</title>
        <authorList>
            <person name="Wang H."/>
            <person name="Zhao S."/>
            <person name="Dong Q."/>
            <person name="Mao K."/>
            <person name="Ma F."/>
        </authorList>
    </citation>
    <scope>NUCLEOTIDE SEQUENCE</scope>
    <source>
        <tissue evidence="7">Leaf</tissue>
    </source>
</reference>
<dbReference type="GO" id="GO:0004838">
    <property type="term" value="F:L-tyrosine-2-oxoglutarate transaminase activity"/>
    <property type="evidence" value="ECO:0007669"/>
    <property type="project" value="TreeGrafter"/>
</dbReference>
<dbReference type="BRENDA" id="2.6.1.5">
    <property type="organism ID" value="3164"/>
</dbReference>
<evidence type="ECO:0000256" key="1">
    <source>
        <dbReference type="ARBA" id="ARBA00001933"/>
    </source>
</evidence>
<dbReference type="FunFam" id="3.90.1150.10:FF:000040">
    <property type="entry name" value="Tyrosine aminotransferase"/>
    <property type="match status" value="1"/>
</dbReference>
<sequence>MVEKESKKKWNFEGNFHGEQKTASPPITVRGILYMIMRSLNKDDDRPIIPLGHGDPSAFPCFRTSAAAEDAVVDALRSARYNSYSPTVGILPARRAIAGYLSHDLPYNLSPDDVYLTVGCSNAIEVIIEALARPGANILVPRPGFPYYDVRAACSNLEVRHYDLLPDKGWEVDLEAVEALSDENTVAMVIINPGNPCGNVHSPQHLEKIAEKARKLGILVIADEVYEQITFGSTNFVPMAAFAATVPVITLGSISKRWTVPGWRLGWLVTCDPTAALKNSGLIERITECLEVTTDPATFMQAAIPQILEKTKEEFYSNIIAILRRCADICFDRLQEIPCITCPSKPEGSMFLMVKLNLELLDDIGDDMEFCIKLAEEESVVVLPGVAVGMKNWLRVTFACDHSCLEDGLGRMKAFCQRHAKKH</sequence>
<comment type="similarity">
    <text evidence="2 4">Belongs to the class-I pyridoxal-phosphate-dependent aminotransferase family.</text>
</comment>
<dbReference type="GO" id="GO:0030170">
    <property type="term" value="F:pyridoxal phosphate binding"/>
    <property type="evidence" value="ECO:0007669"/>
    <property type="project" value="InterPro"/>
</dbReference>
<evidence type="ECO:0000313" key="7">
    <source>
        <dbReference type="EMBL" id="AUV64178.1"/>
    </source>
</evidence>
<dbReference type="InterPro" id="IPR015424">
    <property type="entry name" value="PyrdxlP-dep_Trfase"/>
</dbReference>
<dbReference type="PANTHER" id="PTHR45744">
    <property type="entry name" value="TYROSINE AMINOTRANSFERASE"/>
    <property type="match status" value="1"/>
</dbReference>
<evidence type="ECO:0000256" key="4">
    <source>
        <dbReference type="PIRNR" id="PIRNR000517"/>
    </source>
</evidence>
<dbReference type="CDD" id="cd00609">
    <property type="entry name" value="AAT_like"/>
    <property type="match status" value="1"/>
</dbReference>
<dbReference type="Pfam" id="PF00155">
    <property type="entry name" value="Aminotran_1_2"/>
    <property type="match status" value="1"/>
</dbReference>
<evidence type="ECO:0000259" key="6">
    <source>
        <dbReference type="Pfam" id="PF00155"/>
    </source>
</evidence>
<dbReference type="PANTHER" id="PTHR45744:SF11">
    <property type="entry name" value="TYROSINE AMINOTRANSFERASE"/>
    <property type="match status" value="1"/>
</dbReference>
<comment type="cofactor">
    <cofactor evidence="1 4 5">
        <name>pyridoxal 5'-phosphate</name>
        <dbReference type="ChEBI" id="CHEBI:597326"/>
    </cofactor>
</comment>
<feature type="modified residue" description="N6-(pyridoxal phosphate)lysine" evidence="5">
    <location>
        <position position="256"/>
    </location>
</feature>
<proteinExistence type="evidence at transcript level"/>
<keyword evidence="7" id="KW-0032">Aminotransferase</keyword>
<keyword evidence="3 4" id="KW-0663">Pyridoxal phosphate</keyword>
<organism evidence="7">
    <name type="scientific">Malus domestica</name>
    <name type="common">Apple</name>
    <name type="synonym">Pyrus malus</name>
    <dbReference type="NCBI Taxonomy" id="3750"/>
    <lineage>
        <taxon>Eukaryota</taxon>
        <taxon>Viridiplantae</taxon>
        <taxon>Streptophyta</taxon>
        <taxon>Embryophyta</taxon>
        <taxon>Tracheophyta</taxon>
        <taxon>Spermatophyta</taxon>
        <taxon>Magnoliopsida</taxon>
        <taxon>eudicotyledons</taxon>
        <taxon>Gunneridae</taxon>
        <taxon>Pentapetalae</taxon>
        <taxon>rosids</taxon>
        <taxon>fabids</taxon>
        <taxon>Rosales</taxon>
        <taxon>Rosaceae</taxon>
        <taxon>Amygdaloideae</taxon>
        <taxon>Maleae</taxon>
        <taxon>Malus</taxon>
    </lineage>
</organism>
<accession>A0A2K9VP55</accession>
<dbReference type="InterPro" id="IPR015421">
    <property type="entry name" value="PyrdxlP-dep_Trfase_major"/>
</dbReference>
<dbReference type="Gene3D" id="3.90.1150.10">
    <property type="entry name" value="Aspartate Aminotransferase, domain 1"/>
    <property type="match status" value="1"/>
</dbReference>
<dbReference type="InterPro" id="IPR015422">
    <property type="entry name" value="PyrdxlP-dep_Trfase_small"/>
</dbReference>